<comment type="caution">
    <text evidence="2">The sequence shown here is derived from an EMBL/GenBank/DDBJ whole genome shotgun (WGS) entry which is preliminary data.</text>
</comment>
<protein>
    <submittedName>
        <fullName evidence="2">Uncharacterized protein</fullName>
    </submittedName>
</protein>
<accession>A0AAV3Z2U8</accession>
<dbReference type="AlphaFoldDB" id="A0AAV3Z2U8"/>
<evidence type="ECO:0000313" key="3">
    <source>
        <dbReference type="Proteomes" id="UP000735302"/>
    </source>
</evidence>
<dbReference type="EMBL" id="BLXT01001882">
    <property type="protein sequence ID" value="GFN88822.1"/>
    <property type="molecule type" value="Genomic_DNA"/>
</dbReference>
<sequence>MLGGKGSTGKLEKGKTGKREKGRTQTQYHKTRSRTEPASPISQNACRHGGVAILIVLRATEASANKQTWHRSRKYQILQLKRQNSLSPVKQKTPSCCGIQGQCGEEIKSKQAKSTTELIAHDVIEKVVRQDIRPATGPLAPFVIEKLLQQEAKPVTGPLAHFGKEKLVRQEAMPVTGPLAHFVIEKLMRQEAMAVAGILAHFVVGKLVRQEAMPVTGPLAIFVIEKLVRQEAMPVTGPLAIFVIEKLLQQEDLRLERPPSSLGVCGVFQLNTTDGEIFSGVRAEWLATNSVTHYSDTPVNKKWTYCAGLWHVFTQAHL</sequence>
<organism evidence="2 3">
    <name type="scientific">Plakobranchus ocellatus</name>
    <dbReference type="NCBI Taxonomy" id="259542"/>
    <lineage>
        <taxon>Eukaryota</taxon>
        <taxon>Metazoa</taxon>
        <taxon>Spiralia</taxon>
        <taxon>Lophotrochozoa</taxon>
        <taxon>Mollusca</taxon>
        <taxon>Gastropoda</taxon>
        <taxon>Heterobranchia</taxon>
        <taxon>Euthyneura</taxon>
        <taxon>Panpulmonata</taxon>
        <taxon>Sacoglossa</taxon>
        <taxon>Placobranchoidea</taxon>
        <taxon>Plakobranchidae</taxon>
        <taxon>Plakobranchus</taxon>
    </lineage>
</organism>
<evidence type="ECO:0000256" key="1">
    <source>
        <dbReference type="SAM" id="MobiDB-lite"/>
    </source>
</evidence>
<feature type="region of interest" description="Disordered" evidence="1">
    <location>
        <begin position="1"/>
        <end position="43"/>
    </location>
</feature>
<name>A0AAV3Z2U8_9GAST</name>
<dbReference type="Proteomes" id="UP000735302">
    <property type="component" value="Unassembled WGS sequence"/>
</dbReference>
<proteinExistence type="predicted"/>
<evidence type="ECO:0000313" key="2">
    <source>
        <dbReference type="EMBL" id="GFN88822.1"/>
    </source>
</evidence>
<keyword evidence="3" id="KW-1185">Reference proteome</keyword>
<feature type="compositionally biased region" description="Basic and acidic residues" evidence="1">
    <location>
        <begin position="10"/>
        <end position="23"/>
    </location>
</feature>
<gene>
    <name evidence="2" type="ORF">PoB_001532800</name>
</gene>
<reference evidence="2 3" key="1">
    <citation type="journal article" date="2021" name="Elife">
        <title>Chloroplast acquisition without the gene transfer in kleptoplastic sea slugs, Plakobranchus ocellatus.</title>
        <authorList>
            <person name="Maeda T."/>
            <person name="Takahashi S."/>
            <person name="Yoshida T."/>
            <person name="Shimamura S."/>
            <person name="Takaki Y."/>
            <person name="Nagai Y."/>
            <person name="Toyoda A."/>
            <person name="Suzuki Y."/>
            <person name="Arimoto A."/>
            <person name="Ishii H."/>
            <person name="Satoh N."/>
            <person name="Nishiyama T."/>
            <person name="Hasebe M."/>
            <person name="Maruyama T."/>
            <person name="Minagawa J."/>
            <person name="Obokata J."/>
            <person name="Shigenobu S."/>
        </authorList>
    </citation>
    <scope>NUCLEOTIDE SEQUENCE [LARGE SCALE GENOMIC DNA]</scope>
</reference>